<evidence type="ECO:0000256" key="1">
    <source>
        <dbReference type="SAM" id="MobiDB-lite"/>
    </source>
</evidence>
<dbReference type="PATRIC" id="fig|1069642.3.peg.3609"/>
<dbReference type="EMBL" id="CP002930">
    <property type="protein sequence ID" value="AFY03323.1"/>
    <property type="molecule type" value="Genomic_DNA"/>
</dbReference>
<dbReference type="Proteomes" id="UP000010074">
    <property type="component" value="Chromosome"/>
</dbReference>
<sequence>MASKTKKTEYIRERKKATSGKKRKAANRTKGTTKSAKTLFKD</sequence>
<feature type="compositionally biased region" description="Basic residues" evidence="1">
    <location>
        <begin position="13"/>
        <end position="27"/>
    </location>
</feature>
<name>K7YZZ7_BDEBC</name>
<evidence type="ECO:0000313" key="2">
    <source>
        <dbReference type="EMBL" id="AFY03323.1"/>
    </source>
</evidence>
<dbReference type="KEGG" id="bbat:Bdt_3649"/>
<gene>
    <name evidence="2" type="ORF">Bdt_3649</name>
</gene>
<accession>K7YZZ7</accession>
<dbReference type="STRING" id="1069642.Bdt_3649"/>
<evidence type="ECO:0000313" key="3">
    <source>
        <dbReference type="Proteomes" id="UP000010074"/>
    </source>
</evidence>
<feature type="region of interest" description="Disordered" evidence="1">
    <location>
        <begin position="1"/>
        <end position="42"/>
    </location>
</feature>
<dbReference type="HOGENOM" id="CLU_3247790_0_0_7"/>
<organism evidence="2 3">
    <name type="scientific">Bdellovibrio bacteriovorus str. Tiberius</name>
    <dbReference type="NCBI Taxonomy" id="1069642"/>
    <lineage>
        <taxon>Bacteria</taxon>
        <taxon>Pseudomonadati</taxon>
        <taxon>Bdellovibrionota</taxon>
        <taxon>Bdellovibrionia</taxon>
        <taxon>Bdellovibrionales</taxon>
        <taxon>Pseudobdellovibrionaceae</taxon>
        <taxon>Bdellovibrio</taxon>
    </lineage>
</organism>
<reference evidence="2 3" key="1">
    <citation type="journal article" date="2012" name="BMC Genomics">
        <title>Genome analysis of a simultaneously predatory and prey-independent, novel Bdellovibrio bacteriovorus from the River Tiber, supports in silico predictions of both ancient and recent lateral gene transfer from diverse bacteria.</title>
        <authorList>
            <person name="Hobley L."/>
            <person name="Lerner T.R."/>
            <person name="Williams L.E."/>
            <person name="Lambert C."/>
            <person name="Till R."/>
            <person name="Milner D.S."/>
            <person name="Basford S.M."/>
            <person name="Capeness M.J."/>
            <person name="Fenton A.K."/>
            <person name="Atterbury R.J."/>
            <person name="Harris M.A."/>
            <person name="Sockett R.E."/>
        </authorList>
    </citation>
    <scope>NUCLEOTIDE SEQUENCE [LARGE SCALE GENOMIC DNA]</scope>
    <source>
        <strain evidence="2 3">Tiberius</strain>
    </source>
</reference>
<proteinExistence type="predicted"/>
<feature type="compositionally biased region" description="Basic and acidic residues" evidence="1">
    <location>
        <begin position="1"/>
        <end position="12"/>
    </location>
</feature>
<dbReference type="AlphaFoldDB" id="K7YZZ7"/>
<protein>
    <submittedName>
        <fullName evidence="2">Uncharacterized protein</fullName>
    </submittedName>
</protein>